<feature type="region of interest" description="Disordered" evidence="2">
    <location>
        <begin position="606"/>
        <end position="653"/>
    </location>
</feature>
<dbReference type="Pfam" id="PF24883">
    <property type="entry name" value="NPHP3_N"/>
    <property type="match status" value="1"/>
</dbReference>
<evidence type="ECO:0000256" key="1">
    <source>
        <dbReference type="ARBA" id="ARBA00022737"/>
    </source>
</evidence>
<protein>
    <recommendedName>
        <fullName evidence="3">NACHT domain-containing protein</fullName>
    </recommendedName>
</protein>
<dbReference type="Gene3D" id="3.40.50.300">
    <property type="entry name" value="P-loop containing nucleotide triphosphate hydrolases"/>
    <property type="match status" value="1"/>
</dbReference>
<evidence type="ECO:0000256" key="2">
    <source>
        <dbReference type="SAM" id="MobiDB-lite"/>
    </source>
</evidence>
<dbReference type="PANTHER" id="PTHR10039">
    <property type="entry name" value="AMELOGENIN"/>
    <property type="match status" value="1"/>
</dbReference>
<dbReference type="Proteomes" id="UP000567179">
    <property type="component" value="Unassembled WGS sequence"/>
</dbReference>
<organism evidence="4 5">
    <name type="scientific">Psilocybe cf. subviscida</name>
    <dbReference type="NCBI Taxonomy" id="2480587"/>
    <lineage>
        <taxon>Eukaryota</taxon>
        <taxon>Fungi</taxon>
        <taxon>Dikarya</taxon>
        <taxon>Basidiomycota</taxon>
        <taxon>Agaricomycotina</taxon>
        <taxon>Agaricomycetes</taxon>
        <taxon>Agaricomycetidae</taxon>
        <taxon>Agaricales</taxon>
        <taxon>Agaricineae</taxon>
        <taxon>Strophariaceae</taxon>
        <taxon>Psilocybe</taxon>
    </lineage>
</organism>
<evidence type="ECO:0000313" key="4">
    <source>
        <dbReference type="EMBL" id="KAF5329682.1"/>
    </source>
</evidence>
<gene>
    <name evidence="4" type="ORF">D9619_009208</name>
</gene>
<name>A0A8H5FAN9_9AGAR</name>
<feature type="compositionally biased region" description="Basic and acidic residues" evidence="2">
    <location>
        <begin position="686"/>
        <end position="698"/>
    </location>
</feature>
<dbReference type="InterPro" id="IPR056884">
    <property type="entry name" value="NPHP3-like_N"/>
</dbReference>
<dbReference type="InterPro" id="IPR027417">
    <property type="entry name" value="P-loop_NTPase"/>
</dbReference>
<dbReference type="SUPFAM" id="SSF52540">
    <property type="entry name" value="P-loop containing nucleoside triphosphate hydrolases"/>
    <property type="match status" value="1"/>
</dbReference>
<keyword evidence="5" id="KW-1185">Reference proteome</keyword>
<feature type="domain" description="NACHT" evidence="3">
    <location>
        <begin position="100"/>
        <end position="234"/>
    </location>
</feature>
<accession>A0A8H5FAN9</accession>
<dbReference type="OrthoDB" id="1577640at2759"/>
<dbReference type="PANTHER" id="PTHR10039:SF14">
    <property type="entry name" value="NACHT DOMAIN-CONTAINING PROTEIN"/>
    <property type="match status" value="1"/>
</dbReference>
<proteinExistence type="predicted"/>
<feature type="compositionally biased region" description="Polar residues" evidence="2">
    <location>
        <begin position="10"/>
        <end position="22"/>
    </location>
</feature>
<feature type="compositionally biased region" description="Low complexity" evidence="2">
    <location>
        <begin position="623"/>
        <end position="639"/>
    </location>
</feature>
<feature type="region of interest" description="Disordered" evidence="2">
    <location>
        <begin position="675"/>
        <end position="698"/>
    </location>
</feature>
<dbReference type="EMBL" id="JAACJJ010000002">
    <property type="protein sequence ID" value="KAF5329682.1"/>
    <property type="molecule type" value="Genomic_DNA"/>
</dbReference>
<keyword evidence="1" id="KW-0677">Repeat</keyword>
<reference evidence="4 5" key="1">
    <citation type="journal article" date="2020" name="ISME J.">
        <title>Uncovering the hidden diversity of litter-decomposition mechanisms in mushroom-forming fungi.</title>
        <authorList>
            <person name="Floudas D."/>
            <person name="Bentzer J."/>
            <person name="Ahren D."/>
            <person name="Johansson T."/>
            <person name="Persson P."/>
            <person name="Tunlid A."/>
        </authorList>
    </citation>
    <scope>NUCLEOTIDE SEQUENCE [LARGE SCALE GENOMIC DNA]</scope>
    <source>
        <strain evidence="4 5">CBS 101986</strain>
    </source>
</reference>
<dbReference type="InterPro" id="IPR007111">
    <property type="entry name" value="NACHT_NTPase"/>
</dbReference>
<dbReference type="AlphaFoldDB" id="A0A8H5FAN9"/>
<sequence length="698" mass="77489">MSIVYEGSSRHPNSGPSSTSIFKNAKNTHINNSSFTINNTQSPCDGVSDPLKMLYDRVAPNAILNAGGRADEVKCYPGTREEVIDLTERWMDGKDGVAHSMMWLSGPAGAGKSAIIQTIAERCKERGVQAANFFFFRSDPTRSNATPLVATLLYQIFEFCPAARQTVATVLSNRPLLFDASILDQFNRLLSPALKDIPQPLESPARRPIILLLDGLDECDSEHKLSQRQILHALNYLLTQSDCPFLVLVASRAEPQITMTVKDLSSPVKAIFLDEQYQPEKDIRALVIGEFARVKRSHHLAHMLSDHWPSNEDIGSIVKKSSGQFIFAATVMRYIANSLASPKLSLEMVQGIQVPIATNSLFVHLDAIYKYILSQAENREAIMDLLSMKLLVETAGNALTIYSLDYILHIYNSRYTPEFLHSCVSDLTALLQFGEGRLVFFHASLPDFLKDKNRAGEYYIDVDAYGAKILPSIWMTTPKNTDSTGLALTILTTLKTPTSDITRSFWTISPVLMNGLPRLRGRYGDAPTHMIDTILEFFSVLLTSSHRNHVKGRATQLRPLHRPTQHHGPHFPVSTLLVPGVVFIRLPLPPLAICLASAPFQRHLPPSFGPHPHRSEHTPPSPWSHSSAVPAHAAHAASPPRRDRETGSFSIASRLDPQCRPRLVFAHLDNRVSTRLTHNTPNSAKDAAHGRRRDTADP</sequence>
<comment type="caution">
    <text evidence="4">The sequence shown here is derived from an EMBL/GenBank/DDBJ whole genome shotgun (WGS) entry which is preliminary data.</text>
</comment>
<evidence type="ECO:0000313" key="5">
    <source>
        <dbReference type="Proteomes" id="UP000567179"/>
    </source>
</evidence>
<dbReference type="PROSITE" id="PS50837">
    <property type="entry name" value="NACHT"/>
    <property type="match status" value="1"/>
</dbReference>
<evidence type="ECO:0000259" key="3">
    <source>
        <dbReference type="PROSITE" id="PS50837"/>
    </source>
</evidence>
<feature type="region of interest" description="Disordered" evidence="2">
    <location>
        <begin position="1"/>
        <end position="22"/>
    </location>
</feature>